<evidence type="ECO:0000256" key="6">
    <source>
        <dbReference type="ARBA" id="ARBA00022741"/>
    </source>
</evidence>
<dbReference type="GO" id="GO:0044210">
    <property type="term" value="P:'de novo' CTP biosynthetic process"/>
    <property type="evidence" value="ECO:0007669"/>
    <property type="project" value="UniProtKB-UniRule"/>
</dbReference>
<feature type="binding site" evidence="11">
    <location>
        <position position="179"/>
    </location>
    <ligand>
        <name>ATP</name>
        <dbReference type="ChEBI" id="CHEBI:30616"/>
    </ligand>
</feature>
<dbReference type="GO" id="GO:0005524">
    <property type="term" value="F:ATP binding"/>
    <property type="evidence" value="ECO:0007669"/>
    <property type="project" value="UniProtKB-KW"/>
</dbReference>
<comment type="caution">
    <text evidence="13">The sequence shown here is derived from an EMBL/GenBank/DDBJ whole genome shotgun (WGS) entry which is preliminary data.</text>
</comment>
<dbReference type="Gene3D" id="3.40.1160.10">
    <property type="entry name" value="Acetylglutamate kinase-like"/>
    <property type="match status" value="1"/>
</dbReference>
<feature type="binding site" evidence="11">
    <location>
        <position position="63"/>
    </location>
    <ligand>
        <name>ATP</name>
        <dbReference type="ChEBI" id="CHEBI:30616"/>
    </ligand>
</feature>
<comment type="activity regulation">
    <text evidence="11">Inhibited by UTP.</text>
</comment>
<feature type="binding site" evidence="11">
    <location>
        <position position="182"/>
    </location>
    <ligand>
        <name>ATP</name>
        <dbReference type="ChEBI" id="CHEBI:30616"/>
    </ligand>
</feature>
<evidence type="ECO:0000256" key="9">
    <source>
        <dbReference type="ARBA" id="ARBA00022975"/>
    </source>
</evidence>
<dbReference type="PIRSF" id="PIRSF005650">
    <property type="entry name" value="Uridylate_kin"/>
    <property type="match status" value="1"/>
</dbReference>
<keyword evidence="9 11" id="KW-0665">Pyrimidine biosynthesis</keyword>
<comment type="similarity">
    <text evidence="3 11">Belongs to the UMP kinase family.</text>
</comment>
<comment type="subcellular location">
    <subcellularLocation>
        <location evidence="1 11">Cytoplasm</location>
    </subcellularLocation>
</comment>
<feature type="domain" description="Aspartate/glutamate/uridylate kinase" evidence="12">
    <location>
        <begin position="17"/>
        <end position="227"/>
    </location>
</feature>
<accession>A0A1G2KGS7</accession>
<evidence type="ECO:0000256" key="7">
    <source>
        <dbReference type="ARBA" id="ARBA00022777"/>
    </source>
</evidence>
<dbReference type="GO" id="GO:0005737">
    <property type="term" value="C:cytoplasm"/>
    <property type="evidence" value="ECO:0007669"/>
    <property type="project" value="UniProtKB-SubCell"/>
</dbReference>
<comment type="catalytic activity">
    <reaction evidence="10 11">
        <text>UMP + ATP = UDP + ADP</text>
        <dbReference type="Rhea" id="RHEA:24400"/>
        <dbReference type="ChEBI" id="CHEBI:30616"/>
        <dbReference type="ChEBI" id="CHEBI:57865"/>
        <dbReference type="ChEBI" id="CHEBI:58223"/>
        <dbReference type="ChEBI" id="CHEBI:456216"/>
        <dbReference type="EC" id="2.7.4.22"/>
    </reaction>
</comment>
<comment type="subunit">
    <text evidence="11">Homohexamer.</text>
</comment>
<dbReference type="InterPro" id="IPR011817">
    <property type="entry name" value="Uridylate_kinase"/>
</dbReference>
<dbReference type="PANTHER" id="PTHR42833:SF4">
    <property type="entry name" value="URIDYLATE KINASE PUMPKIN, CHLOROPLASTIC"/>
    <property type="match status" value="1"/>
</dbReference>
<keyword evidence="4 11" id="KW-0963">Cytoplasm</keyword>
<feature type="binding site" evidence="11">
    <location>
        <position position="67"/>
    </location>
    <ligand>
        <name>ATP</name>
        <dbReference type="ChEBI" id="CHEBI:30616"/>
    </ligand>
</feature>
<feature type="binding site" evidence="11">
    <location>
        <position position="173"/>
    </location>
    <ligand>
        <name>ATP</name>
        <dbReference type="ChEBI" id="CHEBI:30616"/>
    </ligand>
</feature>
<keyword evidence="5 11" id="KW-0808">Transferase</keyword>
<evidence type="ECO:0000256" key="11">
    <source>
        <dbReference type="HAMAP-Rule" id="MF_01220"/>
    </source>
</evidence>
<dbReference type="InterPro" id="IPR015963">
    <property type="entry name" value="Uridylate_kinase_bac"/>
</dbReference>
<gene>
    <name evidence="11" type="primary">pyrH</name>
    <name evidence="13" type="ORF">A3C07_02380</name>
</gene>
<feature type="binding site" evidence="11">
    <location>
        <begin position="146"/>
        <end position="153"/>
    </location>
    <ligand>
        <name>UMP</name>
        <dbReference type="ChEBI" id="CHEBI:57865"/>
    </ligand>
</feature>
<evidence type="ECO:0000256" key="10">
    <source>
        <dbReference type="ARBA" id="ARBA00047767"/>
    </source>
</evidence>
<evidence type="ECO:0000256" key="3">
    <source>
        <dbReference type="ARBA" id="ARBA00007614"/>
    </source>
</evidence>
<evidence type="ECO:0000313" key="14">
    <source>
        <dbReference type="Proteomes" id="UP000179023"/>
    </source>
</evidence>
<dbReference type="Pfam" id="PF00696">
    <property type="entry name" value="AA_kinase"/>
    <property type="match status" value="1"/>
</dbReference>
<dbReference type="UniPathway" id="UPA00159">
    <property type="reaction ID" value="UER00275"/>
</dbReference>
<keyword evidence="7 11" id="KW-0418">Kinase</keyword>
<dbReference type="InterPro" id="IPR036393">
    <property type="entry name" value="AceGlu_kinase-like_sf"/>
</dbReference>
<dbReference type="Proteomes" id="UP000179023">
    <property type="component" value="Unassembled WGS sequence"/>
</dbReference>
<evidence type="ECO:0000313" key="13">
    <source>
        <dbReference type="EMBL" id="OGZ98652.1"/>
    </source>
</evidence>
<evidence type="ECO:0000256" key="2">
    <source>
        <dbReference type="ARBA" id="ARBA00004791"/>
    </source>
</evidence>
<dbReference type="STRING" id="1802270.A3C07_02380"/>
<dbReference type="CDD" id="cd04254">
    <property type="entry name" value="AAK_UMPK-PyrH-Ec"/>
    <property type="match status" value="1"/>
</dbReference>
<dbReference type="FunFam" id="3.40.1160.10:FF:000001">
    <property type="entry name" value="Uridylate kinase"/>
    <property type="match status" value="1"/>
</dbReference>
<feature type="binding site" evidence="11">
    <location>
        <begin position="21"/>
        <end position="24"/>
    </location>
    <ligand>
        <name>ATP</name>
        <dbReference type="ChEBI" id="CHEBI:30616"/>
    </ligand>
</feature>
<dbReference type="EMBL" id="MHQI01000060">
    <property type="protein sequence ID" value="OGZ98652.1"/>
    <property type="molecule type" value="Genomic_DNA"/>
</dbReference>
<dbReference type="GO" id="GO:0006225">
    <property type="term" value="P:UDP biosynthetic process"/>
    <property type="evidence" value="ECO:0007669"/>
    <property type="project" value="TreeGrafter"/>
</dbReference>
<keyword evidence="8 11" id="KW-0067">ATP-binding</keyword>
<evidence type="ECO:0000256" key="5">
    <source>
        <dbReference type="ARBA" id="ARBA00022679"/>
    </source>
</evidence>
<feature type="binding site" evidence="11">
    <location>
        <position position="84"/>
    </location>
    <ligand>
        <name>UMP</name>
        <dbReference type="ChEBI" id="CHEBI:57865"/>
    </ligand>
</feature>
<organism evidence="13 14">
    <name type="scientific">Candidatus Sungbacteria bacterium RIFCSPHIGHO2_02_FULL_47_11</name>
    <dbReference type="NCBI Taxonomy" id="1802270"/>
    <lineage>
        <taxon>Bacteria</taxon>
        <taxon>Candidatus Sungiibacteriota</taxon>
    </lineage>
</organism>
<dbReference type="SUPFAM" id="SSF53633">
    <property type="entry name" value="Carbamate kinase-like"/>
    <property type="match status" value="1"/>
</dbReference>
<dbReference type="GO" id="GO:0033862">
    <property type="term" value="F:UMP kinase activity"/>
    <property type="evidence" value="ECO:0007669"/>
    <property type="project" value="UniProtKB-EC"/>
</dbReference>
<keyword evidence="6 11" id="KW-0547">Nucleotide-binding</keyword>
<reference evidence="13 14" key="1">
    <citation type="journal article" date="2016" name="Nat. Commun.">
        <title>Thousands of microbial genomes shed light on interconnected biogeochemical processes in an aquifer system.</title>
        <authorList>
            <person name="Anantharaman K."/>
            <person name="Brown C.T."/>
            <person name="Hug L.A."/>
            <person name="Sharon I."/>
            <person name="Castelle C.J."/>
            <person name="Probst A.J."/>
            <person name="Thomas B.C."/>
            <person name="Singh A."/>
            <person name="Wilkins M.J."/>
            <person name="Karaoz U."/>
            <person name="Brodie E.L."/>
            <person name="Williams K.H."/>
            <person name="Hubbard S.S."/>
            <person name="Banfield J.F."/>
        </authorList>
    </citation>
    <scope>NUCLEOTIDE SEQUENCE [LARGE SCALE GENOMIC DNA]</scope>
</reference>
<evidence type="ECO:0000256" key="4">
    <source>
        <dbReference type="ARBA" id="ARBA00022490"/>
    </source>
</evidence>
<comment type="caution">
    <text evidence="11">Lacks conserved residue(s) required for the propagation of feature annotation.</text>
</comment>
<dbReference type="PANTHER" id="PTHR42833">
    <property type="entry name" value="URIDYLATE KINASE"/>
    <property type="match status" value="1"/>
</dbReference>
<feature type="binding site" evidence="11">
    <location>
        <position position="62"/>
    </location>
    <ligand>
        <name>UMP</name>
        <dbReference type="ChEBI" id="CHEBI:57865"/>
    </ligand>
</feature>
<dbReference type="InterPro" id="IPR001048">
    <property type="entry name" value="Asp/Glu/Uridylate_kinase"/>
</dbReference>
<proteinExistence type="inferred from homology"/>
<evidence type="ECO:0000256" key="8">
    <source>
        <dbReference type="ARBA" id="ARBA00022840"/>
    </source>
</evidence>
<dbReference type="NCBIfam" id="TIGR02075">
    <property type="entry name" value="pyrH_bact"/>
    <property type="match status" value="1"/>
</dbReference>
<name>A0A1G2KGS7_9BACT</name>
<evidence type="ECO:0000259" key="12">
    <source>
        <dbReference type="Pfam" id="PF00696"/>
    </source>
</evidence>
<comment type="pathway">
    <text evidence="2 11">Pyrimidine metabolism; CTP biosynthesis via de novo pathway; UDP from UMP (UMPK route): step 1/1.</text>
</comment>
<dbReference type="AlphaFoldDB" id="A0A1G2KGS7"/>
<protein>
    <recommendedName>
        <fullName evidence="11">Uridylate kinase</fullName>
        <shortName evidence="11">UK</shortName>
        <ecNumber evidence="11">2.7.4.22</ecNumber>
    </recommendedName>
    <alternativeName>
        <fullName evidence="11">Uridine monophosphate kinase</fullName>
        <shortName evidence="11">UMP kinase</shortName>
        <shortName evidence="11">UMPK</shortName>
    </alternativeName>
</protein>
<evidence type="ECO:0000256" key="1">
    <source>
        <dbReference type="ARBA" id="ARBA00004496"/>
    </source>
</evidence>
<sequence length="249" mass="26798">MATHFSKRKVSPQGNATVLLKISGEALSGKSRSGFDKDAMDFIAEEIASIKDGCKLAVVIGGGNLIRGSRLRQEVGLEDSVVADYAGMLATIVNAITFQEVLERKFGLDTRVMSAIEARAVAEPYIRRKALSNLEKGRVILLAGGTGNPDFSTDTAMVLRAHEIGANVVLKGTKVDGIFDKDPERFKDAKSISSIGYLEYLNKNLEIIDATAVTLASKHGLAIKIFNIFKKGNLKKVLMGEPIGSTINN</sequence>
<comment type="function">
    <text evidence="11">Catalyzes the reversible phosphorylation of UMP to UDP.</text>
</comment>
<dbReference type="EC" id="2.7.4.22" evidence="11"/>
<dbReference type="HAMAP" id="MF_01220_B">
    <property type="entry name" value="PyrH_B"/>
    <property type="match status" value="1"/>
</dbReference>